<sequence length="381" mass="41009">MMLQFRNIAGKRAAALFMLLPLGACAMQPRSPVTPAATGTAASTGFLVVGDTGYVSATPGKSGLMPVAQAMHQYCSTADCRFGLMVGDNIYENGAAGDAGDAELFRTRFTEPFGPLASLGRDFRIYVALGNHDWHSSRAGALAQADFLERNPPMHMNGLFYSVQPPGLGGQVEIFVVDTEMLLAPLSLPDMKSSADGVMVPTGKQKQGGGTNALPATEAEHGQLKWLERALAASKAKWKIVMGHHPLWQSRADSKYAQSIALRELMLPMLCRHADAYFAGHQHTMELQGDSCTGKAADGTARVLPNIVSGAGAKARPIDLPFQTWQQKRWPQLDQLWADGGSWGFSHVTLAGDRMVVRMLAVGKDGATTEAFRHEFINRPG</sequence>
<dbReference type="InterPro" id="IPR029052">
    <property type="entry name" value="Metallo-depent_PP-like"/>
</dbReference>
<feature type="signal peptide" evidence="3">
    <location>
        <begin position="1"/>
        <end position="26"/>
    </location>
</feature>
<dbReference type="OrthoDB" id="9809781at2"/>
<evidence type="ECO:0000313" key="5">
    <source>
        <dbReference type="EMBL" id="RJF93499.1"/>
    </source>
</evidence>
<dbReference type="RefSeq" id="WP_119759776.1">
    <property type="nucleotide sequence ID" value="NZ_QYUM01000002.1"/>
</dbReference>
<accession>A0A418WQR5</accession>
<dbReference type="Pfam" id="PF00149">
    <property type="entry name" value="Metallophos"/>
    <property type="match status" value="1"/>
</dbReference>
<evidence type="ECO:0000256" key="2">
    <source>
        <dbReference type="ARBA" id="ARBA00022801"/>
    </source>
</evidence>
<comment type="caution">
    <text evidence="5">The sequence shown here is derived from an EMBL/GenBank/DDBJ whole genome shotgun (WGS) entry which is preliminary data.</text>
</comment>
<evidence type="ECO:0000256" key="1">
    <source>
        <dbReference type="ARBA" id="ARBA00022729"/>
    </source>
</evidence>
<keyword evidence="6" id="KW-1185">Reference proteome</keyword>
<dbReference type="Gene3D" id="3.60.21.10">
    <property type="match status" value="1"/>
</dbReference>
<reference evidence="5 6" key="1">
    <citation type="submission" date="2018-09" db="EMBL/GenBank/DDBJ databases">
        <authorList>
            <person name="Zhu H."/>
        </authorList>
    </citation>
    <scope>NUCLEOTIDE SEQUENCE [LARGE SCALE GENOMIC DNA]</scope>
    <source>
        <strain evidence="5 6">K2R01-6</strain>
    </source>
</reference>
<feature type="chain" id="PRO_5019583131" description="Calcineurin-like phosphoesterase domain-containing protein" evidence="3">
    <location>
        <begin position="27"/>
        <end position="381"/>
    </location>
</feature>
<name>A0A418WQR5_9SPHN</name>
<dbReference type="InterPro" id="IPR051558">
    <property type="entry name" value="Metallophosphoesterase_PAP"/>
</dbReference>
<evidence type="ECO:0000256" key="3">
    <source>
        <dbReference type="SAM" id="SignalP"/>
    </source>
</evidence>
<dbReference type="PANTHER" id="PTHR10161">
    <property type="entry name" value="TARTRATE-RESISTANT ACID PHOSPHATASE TYPE 5"/>
    <property type="match status" value="1"/>
</dbReference>
<proteinExistence type="predicted"/>
<protein>
    <recommendedName>
        <fullName evidence="4">Calcineurin-like phosphoesterase domain-containing protein</fullName>
    </recommendedName>
</protein>
<dbReference type="GO" id="GO:0016787">
    <property type="term" value="F:hydrolase activity"/>
    <property type="evidence" value="ECO:0007669"/>
    <property type="project" value="UniProtKB-KW"/>
</dbReference>
<dbReference type="SUPFAM" id="SSF56300">
    <property type="entry name" value="Metallo-dependent phosphatases"/>
    <property type="match status" value="1"/>
</dbReference>
<keyword evidence="2" id="KW-0378">Hydrolase</keyword>
<evidence type="ECO:0000313" key="6">
    <source>
        <dbReference type="Proteomes" id="UP000286100"/>
    </source>
</evidence>
<gene>
    <name evidence="5" type="ORF">D3876_04040</name>
</gene>
<organism evidence="5 6">
    <name type="scientific">Sphingomonas cavernae</name>
    <dbReference type="NCBI Taxonomy" id="2320861"/>
    <lineage>
        <taxon>Bacteria</taxon>
        <taxon>Pseudomonadati</taxon>
        <taxon>Pseudomonadota</taxon>
        <taxon>Alphaproteobacteria</taxon>
        <taxon>Sphingomonadales</taxon>
        <taxon>Sphingomonadaceae</taxon>
        <taxon>Sphingomonas</taxon>
    </lineage>
</organism>
<dbReference type="InterPro" id="IPR004843">
    <property type="entry name" value="Calcineurin-like_PHP"/>
</dbReference>
<dbReference type="Proteomes" id="UP000286100">
    <property type="component" value="Unassembled WGS sequence"/>
</dbReference>
<evidence type="ECO:0000259" key="4">
    <source>
        <dbReference type="Pfam" id="PF00149"/>
    </source>
</evidence>
<dbReference type="PANTHER" id="PTHR10161:SF14">
    <property type="entry name" value="TARTRATE-RESISTANT ACID PHOSPHATASE TYPE 5"/>
    <property type="match status" value="1"/>
</dbReference>
<keyword evidence="1 3" id="KW-0732">Signal</keyword>
<dbReference type="AlphaFoldDB" id="A0A418WQR5"/>
<dbReference type="EMBL" id="QYUM01000002">
    <property type="protein sequence ID" value="RJF93499.1"/>
    <property type="molecule type" value="Genomic_DNA"/>
</dbReference>
<feature type="domain" description="Calcineurin-like phosphoesterase" evidence="4">
    <location>
        <begin position="46"/>
        <end position="284"/>
    </location>
</feature>